<keyword evidence="11 16" id="KW-0798">TonB box</keyword>
<evidence type="ECO:0000256" key="8">
    <source>
        <dbReference type="ARBA" id="ARBA00022729"/>
    </source>
</evidence>
<evidence type="ECO:0000256" key="9">
    <source>
        <dbReference type="ARBA" id="ARBA00023004"/>
    </source>
</evidence>
<dbReference type="Pfam" id="PF00593">
    <property type="entry name" value="TonB_dep_Rec_b-barrel"/>
    <property type="match status" value="1"/>
</dbReference>
<keyword evidence="13 20" id="KW-0675">Receptor</keyword>
<evidence type="ECO:0000256" key="15">
    <source>
        <dbReference type="PROSITE-ProRule" id="PRU01360"/>
    </source>
</evidence>
<sequence>MDINTTSVSYLQTEIRARKAVLLSCSALVMFMPTISAAQQAEVSAAPVVLQTITVDGKAGDDDDRNSIVATKITSGSKMPTDILDTPASVSVITTKEIQQRGAQNVEQVLQYTAGVSTDFYGSDDRFDFFKIRGFDATTYRDGLPLGRPFGGIREEPYAFERVEVLKGGNSTVFGVSDPGGSVNYVTKRPRRERFGEAYVTGGSFSHKEIGFDFGDNLTSDDTLSYRLTGKFRDADAEYDYSRDDEKFIMGGLTWRPDDATNLTIVFDHLYKNGVPGSGGHPVGTDFKRSRFFGEPDYNYRGTDRNTVSAMFDHDFGNGFSVSVNGRYSKQKTDFGYAYISSTPTDGSTLAGRSFFGNEASAENFIGDANVQYETDFANVKSRSMLGFQYNNYSGNNATWWGSAPSIDWTNPVYTGAPVNVPLLSNTGSKQKARAIYLQQELTIADQWIATVGLRNDWLDLTQTNNLNNSTTGADFNELTSRFGLTYKVTDEWAVYASYAESVAPPAIGLDPERGDQIEVGVKYRPDAFPALFSLAVYDLTKNNISVTDPITAQSSTIGEVRIRGIDLEAKAELTNNLSLTAAYSYLDPEIVENGGDGTEGNRPQFVSQHIASLWANYSLPGSGKIGDMTFGLGGRYTGAYYFTAANTSGAGGNVVFDTAFSYEFLDNSTLEVNVSNLFDKKYVAYGGFGADFYNPGREVTATLRRTW</sequence>
<dbReference type="InterPro" id="IPR012910">
    <property type="entry name" value="Plug_dom"/>
</dbReference>
<dbReference type="Gene3D" id="2.170.130.10">
    <property type="entry name" value="TonB-dependent receptor, plug domain"/>
    <property type="match status" value="1"/>
</dbReference>
<evidence type="ECO:0000259" key="19">
    <source>
        <dbReference type="Pfam" id="PF07715"/>
    </source>
</evidence>
<geneLocation type="plasmid" evidence="20 21">
    <name>unnamed1</name>
</geneLocation>
<evidence type="ECO:0000313" key="20">
    <source>
        <dbReference type="EMBL" id="ASV88392.1"/>
    </source>
</evidence>
<evidence type="ECO:0000256" key="4">
    <source>
        <dbReference type="ARBA" id="ARBA00022448"/>
    </source>
</evidence>
<evidence type="ECO:0000256" key="1">
    <source>
        <dbReference type="ARBA" id="ARBA00004571"/>
    </source>
</evidence>
<dbReference type="PANTHER" id="PTHR32552:SF68">
    <property type="entry name" value="FERRICHROME OUTER MEMBRANE TRANSPORTER_PHAGE RECEPTOR"/>
    <property type="match status" value="1"/>
</dbReference>
<dbReference type="InterPro" id="IPR000531">
    <property type="entry name" value="Beta-barrel_TonB"/>
</dbReference>
<evidence type="ECO:0000256" key="3">
    <source>
        <dbReference type="ARBA" id="ARBA00021261"/>
    </source>
</evidence>
<keyword evidence="20" id="KW-0614">Plasmid</keyword>
<keyword evidence="4 15" id="KW-0813">Transport</keyword>
<evidence type="ECO:0000256" key="5">
    <source>
        <dbReference type="ARBA" id="ARBA00022452"/>
    </source>
</evidence>
<dbReference type="OrthoDB" id="9760333at2"/>
<evidence type="ECO:0000259" key="18">
    <source>
        <dbReference type="Pfam" id="PF00593"/>
    </source>
</evidence>
<dbReference type="KEGG" id="och:CES85_2895"/>
<dbReference type="Gene3D" id="2.40.170.20">
    <property type="entry name" value="TonB-dependent receptor, beta-barrel domain"/>
    <property type="match status" value="1"/>
</dbReference>
<dbReference type="CDD" id="cd01347">
    <property type="entry name" value="ligand_gated_channel"/>
    <property type="match status" value="1"/>
</dbReference>
<keyword evidence="10" id="KW-0406">Ion transport</keyword>
<evidence type="ECO:0000256" key="12">
    <source>
        <dbReference type="ARBA" id="ARBA00023136"/>
    </source>
</evidence>
<dbReference type="PANTHER" id="PTHR32552">
    <property type="entry name" value="FERRICHROME IRON RECEPTOR-RELATED"/>
    <property type="match status" value="1"/>
</dbReference>
<organism evidence="20 21">
    <name type="scientific">Ochrobactrum quorumnocens</name>
    <dbReference type="NCBI Taxonomy" id="271865"/>
    <lineage>
        <taxon>Bacteria</taxon>
        <taxon>Pseudomonadati</taxon>
        <taxon>Pseudomonadota</taxon>
        <taxon>Alphaproteobacteria</taxon>
        <taxon>Hyphomicrobiales</taxon>
        <taxon>Brucellaceae</taxon>
        <taxon>Brucella/Ochrobactrum group</taxon>
        <taxon>Ochrobactrum</taxon>
    </lineage>
</organism>
<dbReference type="NCBIfam" id="TIGR01783">
    <property type="entry name" value="TonB-siderophor"/>
    <property type="match status" value="1"/>
</dbReference>
<evidence type="ECO:0000256" key="7">
    <source>
        <dbReference type="ARBA" id="ARBA00022692"/>
    </source>
</evidence>
<comment type="subcellular location">
    <subcellularLocation>
        <location evidence="1 15">Cell outer membrane</location>
        <topology evidence="1 15">Multi-pass membrane protein</topology>
    </subcellularLocation>
</comment>
<dbReference type="AlphaFoldDB" id="A0A248UP66"/>
<evidence type="ECO:0000256" key="14">
    <source>
        <dbReference type="ARBA" id="ARBA00023237"/>
    </source>
</evidence>
<dbReference type="EMBL" id="CP022605">
    <property type="protein sequence ID" value="ASV88392.1"/>
    <property type="molecule type" value="Genomic_DNA"/>
</dbReference>
<evidence type="ECO:0000256" key="16">
    <source>
        <dbReference type="RuleBase" id="RU003357"/>
    </source>
</evidence>
<reference evidence="20 21" key="1">
    <citation type="submission" date="2017-07" db="EMBL/GenBank/DDBJ databases">
        <title>Phylogenetic study on the rhizospheric bacterium Ochrobactrum sp. A44.</title>
        <authorList>
            <person name="Krzyzanowska D.M."/>
            <person name="Ossowicki A."/>
            <person name="Rajewska M."/>
            <person name="Maciag T."/>
            <person name="Kaczynski Z."/>
            <person name="Czerwicka M."/>
            <person name="Jafra S."/>
        </authorList>
    </citation>
    <scope>NUCLEOTIDE SEQUENCE [LARGE SCALE GENOMIC DNA]</scope>
    <source>
        <strain evidence="20 21">A44</strain>
        <plasmid evidence="20 21">unnamed1</plasmid>
    </source>
</reference>
<dbReference type="GO" id="GO:0038023">
    <property type="term" value="F:signaling receptor activity"/>
    <property type="evidence" value="ECO:0007669"/>
    <property type="project" value="InterPro"/>
</dbReference>
<accession>A0A248UP66</accession>
<dbReference type="InterPro" id="IPR036942">
    <property type="entry name" value="Beta-barrel_TonB_sf"/>
</dbReference>
<name>A0A248UP66_9HYPH</name>
<keyword evidence="7 15" id="KW-0812">Transmembrane</keyword>
<protein>
    <recommendedName>
        <fullName evidence="3">Heme transporter BhuA</fullName>
    </recommendedName>
</protein>
<dbReference type="InterPro" id="IPR037066">
    <property type="entry name" value="Plug_dom_sf"/>
</dbReference>
<keyword evidence="5 15" id="KW-1134">Transmembrane beta strand</keyword>
<feature type="signal peptide" evidence="17">
    <location>
        <begin position="1"/>
        <end position="37"/>
    </location>
</feature>
<dbReference type="GO" id="GO:0015891">
    <property type="term" value="P:siderophore transport"/>
    <property type="evidence" value="ECO:0007669"/>
    <property type="project" value="InterPro"/>
</dbReference>
<keyword evidence="6" id="KW-0410">Iron transport</keyword>
<comment type="similarity">
    <text evidence="2 15 16">Belongs to the TonB-dependent receptor family.</text>
</comment>
<keyword evidence="8 17" id="KW-0732">Signal</keyword>
<gene>
    <name evidence="20" type="ORF">CES85_2895</name>
</gene>
<evidence type="ECO:0000256" key="2">
    <source>
        <dbReference type="ARBA" id="ARBA00009810"/>
    </source>
</evidence>
<dbReference type="GO" id="GO:0009279">
    <property type="term" value="C:cell outer membrane"/>
    <property type="evidence" value="ECO:0007669"/>
    <property type="project" value="UniProtKB-SubCell"/>
</dbReference>
<evidence type="ECO:0000256" key="10">
    <source>
        <dbReference type="ARBA" id="ARBA00023065"/>
    </source>
</evidence>
<evidence type="ECO:0000256" key="17">
    <source>
        <dbReference type="SAM" id="SignalP"/>
    </source>
</evidence>
<proteinExistence type="inferred from homology"/>
<evidence type="ECO:0000313" key="21">
    <source>
        <dbReference type="Proteomes" id="UP000215256"/>
    </source>
</evidence>
<evidence type="ECO:0000256" key="6">
    <source>
        <dbReference type="ARBA" id="ARBA00022496"/>
    </source>
</evidence>
<feature type="chain" id="PRO_5013009880" description="Heme transporter BhuA" evidence="17">
    <location>
        <begin position="38"/>
        <end position="708"/>
    </location>
</feature>
<keyword evidence="12 15" id="KW-0472">Membrane</keyword>
<dbReference type="Proteomes" id="UP000215256">
    <property type="component" value="Plasmid unnamed1"/>
</dbReference>
<feature type="domain" description="TonB-dependent receptor-like beta-barrel" evidence="18">
    <location>
        <begin position="255"/>
        <end position="678"/>
    </location>
</feature>
<evidence type="ECO:0000256" key="13">
    <source>
        <dbReference type="ARBA" id="ARBA00023170"/>
    </source>
</evidence>
<dbReference type="InterPro" id="IPR039426">
    <property type="entry name" value="TonB-dep_rcpt-like"/>
</dbReference>
<dbReference type="SUPFAM" id="SSF56935">
    <property type="entry name" value="Porins"/>
    <property type="match status" value="1"/>
</dbReference>
<dbReference type="GO" id="GO:0015344">
    <property type="term" value="F:siderophore uptake transmembrane transporter activity"/>
    <property type="evidence" value="ECO:0007669"/>
    <property type="project" value="TreeGrafter"/>
</dbReference>
<keyword evidence="9" id="KW-0408">Iron</keyword>
<evidence type="ECO:0000256" key="11">
    <source>
        <dbReference type="ARBA" id="ARBA00023077"/>
    </source>
</evidence>
<keyword evidence="14 15" id="KW-0998">Cell outer membrane</keyword>
<dbReference type="Pfam" id="PF07715">
    <property type="entry name" value="Plug"/>
    <property type="match status" value="1"/>
</dbReference>
<dbReference type="InterPro" id="IPR010105">
    <property type="entry name" value="TonB_sidphr_rcpt"/>
</dbReference>
<dbReference type="PROSITE" id="PS52016">
    <property type="entry name" value="TONB_DEPENDENT_REC_3"/>
    <property type="match status" value="1"/>
</dbReference>
<feature type="domain" description="TonB-dependent receptor plug" evidence="19">
    <location>
        <begin position="83"/>
        <end position="181"/>
    </location>
</feature>
<dbReference type="RefSeq" id="WP_095448133.1">
    <property type="nucleotide sequence ID" value="NZ_CP022605.1"/>
</dbReference>